<keyword evidence="1" id="KW-1185">Reference proteome</keyword>
<gene>
    <name evidence="2" type="primary">LOC104242913</name>
</gene>
<dbReference type="STRING" id="4096.A0A1U7YC07"/>
<name>A0A1U7YC07_NICSY</name>
<accession>A0A1U7YC07</accession>
<evidence type="ECO:0000313" key="1">
    <source>
        <dbReference type="Proteomes" id="UP000189701"/>
    </source>
</evidence>
<dbReference type="eggNOG" id="KOG1835">
    <property type="taxonomic scope" value="Eukaryota"/>
</dbReference>
<reference evidence="2" key="2">
    <citation type="submission" date="2025-08" db="UniProtKB">
        <authorList>
            <consortium name="RefSeq"/>
        </authorList>
    </citation>
    <scope>IDENTIFICATION</scope>
    <source>
        <tissue evidence="2">Leaf</tissue>
    </source>
</reference>
<protein>
    <submittedName>
        <fullName evidence="2">Uncharacterized protein LOC104242913</fullName>
    </submittedName>
</protein>
<dbReference type="RefSeq" id="XP_009796330.1">
    <property type="nucleotide sequence ID" value="XM_009798028.1"/>
</dbReference>
<sequence length="113" mass="12981">MCIPKGCISSSENIQKRRYIAMVKMCQIIRDRNKLMTLLLLLMNIILVHFQDSSFECGTKPYAKDDLYLLCGKLISALERLELLSEDKTGHDLKVFRRFASSVKEISIQKSPV</sequence>
<evidence type="ECO:0000313" key="2">
    <source>
        <dbReference type="RefSeq" id="XP_009796330.1"/>
    </source>
</evidence>
<dbReference type="Proteomes" id="UP000189701">
    <property type="component" value="Unplaced"/>
</dbReference>
<dbReference type="AlphaFoldDB" id="A0A1U7YC07"/>
<reference evidence="1" key="1">
    <citation type="journal article" date="2013" name="Genome Biol.">
        <title>Reference genomes and transcriptomes of Nicotiana sylvestris and Nicotiana tomentosiformis.</title>
        <authorList>
            <person name="Sierro N."/>
            <person name="Battey J.N."/>
            <person name="Ouadi S."/>
            <person name="Bovet L."/>
            <person name="Goepfert S."/>
            <person name="Bakaher N."/>
            <person name="Peitsch M.C."/>
            <person name="Ivanov N.V."/>
        </authorList>
    </citation>
    <scope>NUCLEOTIDE SEQUENCE [LARGE SCALE GENOMIC DNA]</scope>
</reference>
<organism evidence="1 2">
    <name type="scientific">Nicotiana sylvestris</name>
    <name type="common">Wood tobacco</name>
    <name type="synonym">South American tobacco</name>
    <dbReference type="NCBI Taxonomy" id="4096"/>
    <lineage>
        <taxon>Eukaryota</taxon>
        <taxon>Viridiplantae</taxon>
        <taxon>Streptophyta</taxon>
        <taxon>Embryophyta</taxon>
        <taxon>Tracheophyta</taxon>
        <taxon>Spermatophyta</taxon>
        <taxon>Magnoliopsida</taxon>
        <taxon>eudicotyledons</taxon>
        <taxon>Gunneridae</taxon>
        <taxon>Pentapetalae</taxon>
        <taxon>asterids</taxon>
        <taxon>lamiids</taxon>
        <taxon>Solanales</taxon>
        <taxon>Solanaceae</taxon>
        <taxon>Nicotianoideae</taxon>
        <taxon>Nicotianeae</taxon>
        <taxon>Nicotiana</taxon>
    </lineage>
</organism>
<proteinExistence type="predicted"/>